<dbReference type="Proteomes" id="UP001145050">
    <property type="component" value="Unassembled WGS sequence"/>
</dbReference>
<feature type="transmembrane region" description="Helical" evidence="8">
    <location>
        <begin position="140"/>
        <end position="165"/>
    </location>
</feature>
<comment type="caution">
    <text evidence="9">The sequence shown here is derived from an EMBL/GenBank/DDBJ whole genome shotgun (WGS) entry which is preliminary data.</text>
</comment>
<dbReference type="InterPro" id="IPR011606">
    <property type="entry name" value="Brnchd-chn_aa_trnsp_permease"/>
</dbReference>
<evidence type="ECO:0000256" key="7">
    <source>
        <dbReference type="ARBA" id="ARBA00023136"/>
    </source>
</evidence>
<keyword evidence="5 8" id="KW-0812">Transmembrane</keyword>
<evidence type="ECO:0000256" key="1">
    <source>
        <dbReference type="ARBA" id="ARBA00004651"/>
    </source>
</evidence>
<feature type="transmembrane region" description="Helical" evidence="8">
    <location>
        <begin position="196"/>
        <end position="213"/>
    </location>
</feature>
<gene>
    <name evidence="9" type="ORF">NC797_09170</name>
</gene>
<proteinExistence type="inferred from homology"/>
<dbReference type="GO" id="GO:0005886">
    <property type="term" value="C:plasma membrane"/>
    <property type="evidence" value="ECO:0007669"/>
    <property type="project" value="UniProtKB-SubCell"/>
</dbReference>
<keyword evidence="3" id="KW-0813">Transport</keyword>
<evidence type="ECO:0000256" key="3">
    <source>
        <dbReference type="ARBA" id="ARBA00022448"/>
    </source>
</evidence>
<evidence type="ECO:0000256" key="2">
    <source>
        <dbReference type="ARBA" id="ARBA00010735"/>
    </source>
</evidence>
<comment type="similarity">
    <text evidence="2">Belongs to the AzlC family.</text>
</comment>
<dbReference type="AlphaFoldDB" id="A0A9X3WWG9"/>
<accession>A0A9X3WWG9</accession>
<evidence type="ECO:0000313" key="10">
    <source>
        <dbReference type="Proteomes" id="UP001145050"/>
    </source>
</evidence>
<evidence type="ECO:0000256" key="6">
    <source>
        <dbReference type="ARBA" id="ARBA00022989"/>
    </source>
</evidence>
<evidence type="ECO:0000313" key="9">
    <source>
        <dbReference type="EMBL" id="MDC3424679.1"/>
    </source>
</evidence>
<dbReference type="GO" id="GO:1903785">
    <property type="term" value="P:L-valine transmembrane transport"/>
    <property type="evidence" value="ECO:0007669"/>
    <property type="project" value="TreeGrafter"/>
</dbReference>
<keyword evidence="7 8" id="KW-0472">Membrane</keyword>
<organism evidence="9 10">
    <name type="scientific">Terrihalobacillus insolitus</name>
    <dbReference type="NCBI Taxonomy" id="2950438"/>
    <lineage>
        <taxon>Bacteria</taxon>
        <taxon>Bacillati</taxon>
        <taxon>Bacillota</taxon>
        <taxon>Bacilli</taxon>
        <taxon>Bacillales</taxon>
        <taxon>Bacillaceae</taxon>
        <taxon>Terrihalobacillus</taxon>
    </lineage>
</organism>
<evidence type="ECO:0000256" key="4">
    <source>
        <dbReference type="ARBA" id="ARBA00022475"/>
    </source>
</evidence>
<feature type="transmembrane region" description="Helical" evidence="8">
    <location>
        <begin position="171"/>
        <end position="189"/>
    </location>
</feature>
<keyword evidence="10" id="KW-1185">Reference proteome</keyword>
<feature type="transmembrane region" description="Helical" evidence="8">
    <location>
        <begin position="25"/>
        <end position="43"/>
    </location>
</feature>
<evidence type="ECO:0000256" key="8">
    <source>
        <dbReference type="SAM" id="Phobius"/>
    </source>
</evidence>
<dbReference type="EMBL" id="JAMQKB010000007">
    <property type="protein sequence ID" value="MDC3424679.1"/>
    <property type="molecule type" value="Genomic_DNA"/>
</dbReference>
<evidence type="ECO:0000256" key="5">
    <source>
        <dbReference type="ARBA" id="ARBA00022692"/>
    </source>
</evidence>
<reference evidence="9" key="1">
    <citation type="submission" date="2022-06" db="EMBL/GenBank/DDBJ databases">
        <title>Aquibacillus sp. a new bacterium isolated from soil saline samples.</title>
        <authorList>
            <person name="Galisteo C."/>
            <person name="De La Haba R."/>
            <person name="Sanchez-Porro C."/>
            <person name="Ventosa A."/>
        </authorList>
    </citation>
    <scope>NUCLEOTIDE SEQUENCE</scope>
    <source>
        <strain evidence="9">3ASR75-11</strain>
    </source>
</reference>
<dbReference type="PANTHER" id="PTHR34979">
    <property type="entry name" value="INNER MEMBRANE PROTEIN YGAZ"/>
    <property type="match status" value="1"/>
</dbReference>
<keyword evidence="4" id="KW-1003">Cell membrane</keyword>
<dbReference type="PANTHER" id="PTHR34979:SF1">
    <property type="entry name" value="INNER MEMBRANE PROTEIN YGAZ"/>
    <property type="match status" value="1"/>
</dbReference>
<comment type="subcellular location">
    <subcellularLocation>
        <location evidence="1">Cell membrane</location>
        <topology evidence="1">Multi-pass membrane protein</topology>
    </subcellularLocation>
</comment>
<protein>
    <submittedName>
        <fullName evidence="9">AzlC family ABC transporter permease</fullName>
    </submittedName>
</protein>
<dbReference type="Pfam" id="PF03591">
    <property type="entry name" value="AzlC"/>
    <property type="match status" value="1"/>
</dbReference>
<keyword evidence="6 8" id="KW-1133">Transmembrane helix</keyword>
<feature type="transmembrane region" description="Helical" evidence="8">
    <location>
        <begin position="219"/>
        <end position="237"/>
    </location>
</feature>
<sequence>MLSKAIEKTQPSPALAMIQKGLSKGFPIVIGYLPIAIAYGVLAKQAGMSNLDLTLMSVLVFAGASQFMAANMVIIGSGVIEIIIATFVLNFRHFVMSFSFMNRVREMELKWKAPLTLGLTDETFAVSSLHTEEAKKEKGALFYATLMFIAYSTWVIGSLLGGLLGDIIPEALGQSMGIALYAMFIGLLIPSVKKEWRIGCVAVIAMVSNFLFSQFLDQGWAIVLGTILGGSSGMILLKEEKR</sequence>
<name>A0A9X3WWG9_9BACI</name>
<dbReference type="RefSeq" id="WP_272436479.1">
    <property type="nucleotide sequence ID" value="NZ_JAMQKB010000007.1"/>
</dbReference>